<sequence>MGIENRPKIEVLQNFNNLFTISDKGNNFHGRSARGTKEGVDFIDLINKASPGAEAGGAVRGVIDYGCFR</sequence>
<dbReference type="Proteomes" id="UP000178943">
    <property type="component" value="Unassembled WGS sequence"/>
</dbReference>
<organism evidence="1 2">
    <name type="scientific">Candidatus Fischerbacteria bacterium RBG_13_37_8</name>
    <dbReference type="NCBI Taxonomy" id="1817863"/>
    <lineage>
        <taxon>Bacteria</taxon>
        <taxon>Candidatus Fischeribacteriota</taxon>
    </lineage>
</organism>
<proteinExistence type="predicted"/>
<accession>A0A1F5VD78</accession>
<gene>
    <name evidence="1" type="ORF">A2Y62_05845</name>
</gene>
<evidence type="ECO:0000313" key="2">
    <source>
        <dbReference type="Proteomes" id="UP000178943"/>
    </source>
</evidence>
<reference evidence="1 2" key="1">
    <citation type="journal article" date="2016" name="Nat. Commun.">
        <title>Thousands of microbial genomes shed light on interconnected biogeochemical processes in an aquifer system.</title>
        <authorList>
            <person name="Anantharaman K."/>
            <person name="Brown C.T."/>
            <person name="Hug L.A."/>
            <person name="Sharon I."/>
            <person name="Castelle C.J."/>
            <person name="Probst A.J."/>
            <person name="Thomas B.C."/>
            <person name="Singh A."/>
            <person name="Wilkins M.J."/>
            <person name="Karaoz U."/>
            <person name="Brodie E.L."/>
            <person name="Williams K.H."/>
            <person name="Hubbard S.S."/>
            <person name="Banfield J.F."/>
        </authorList>
    </citation>
    <scope>NUCLEOTIDE SEQUENCE [LARGE SCALE GENOMIC DNA]</scope>
</reference>
<evidence type="ECO:0000313" key="1">
    <source>
        <dbReference type="EMBL" id="OGF61393.1"/>
    </source>
</evidence>
<comment type="caution">
    <text evidence="1">The sequence shown here is derived from an EMBL/GenBank/DDBJ whole genome shotgun (WGS) entry which is preliminary data.</text>
</comment>
<name>A0A1F5VD78_9BACT</name>
<dbReference type="AlphaFoldDB" id="A0A1F5VD78"/>
<protein>
    <submittedName>
        <fullName evidence="1">Uncharacterized protein</fullName>
    </submittedName>
</protein>
<dbReference type="STRING" id="1817863.A2Y62_05845"/>
<dbReference type="EMBL" id="MFGW01000197">
    <property type="protein sequence ID" value="OGF61393.1"/>
    <property type="molecule type" value="Genomic_DNA"/>
</dbReference>